<dbReference type="Pfam" id="PF00226">
    <property type="entry name" value="DnaJ"/>
    <property type="match status" value="1"/>
</dbReference>
<dbReference type="InParanoid" id="A0A1Q6DVV5"/>
<protein>
    <submittedName>
        <fullName evidence="2">DnaJ-class molecular chaperone</fullName>
    </submittedName>
</protein>
<evidence type="ECO:0000259" key="1">
    <source>
        <dbReference type="PROSITE" id="PS50076"/>
    </source>
</evidence>
<dbReference type="SMART" id="SM00271">
    <property type="entry name" value="DnaJ"/>
    <property type="match status" value="1"/>
</dbReference>
<accession>A0A1Q6DVV5</accession>
<gene>
    <name evidence="2" type="ORF">BTN85_0986</name>
</gene>
<name>A0A1Q6DVV5_METT1</name>
<dbReference type="SUPFAM" id="SSF46565">
    <property type="entry name" value="Chaperone J-domain"/>
    <property type="match status" value="1"/>
</dbReference>
<proteinExistence type="predicted"/>
<dbReference type="Proteomes" id="UP000185744">
    <property type="component" value="Unassembled WGS sequence"/>
</dbReference>
<evidence type="ECO:0000313" key="2">
    <source>
        <dbReference type="EMBL" id="OKY78495.1"/>
    </source>
</evidence>
<feature type="domain" description="J" evidence="1">
    <location>
        <begin position="19"/>
        <end position="93"/>
    </location>
</feature>
<dbReference type="PROSITE" id="PS50076">
    <property type="entry name" value="DNAJ_2"/>
    <property type="match status" value="1"/>
</dbReference>
<evidence type="ECO:0000313" key="3">
    <source>
        <dbReference type="Proteomes" id="UP000185744"/>
    </source>
</evidence>
<keyword evidence="3" id="KW-1185">Reference proteome</keyword>
<comment type="caution">
    <text evidence="2">The sequence shown here is derived from an EMBL/GenBank/DDBJ whole genome shotgun (WGS) entry which is preliminary data.</text>
</comment>
<organism evidence="2 3">
    <name type="scientific">Methanohalarchaeum thermophilum</name>
    <dbReference type="NCBI Taxonomy" id="1903181"/>
    <lineage>
        <taxon>Archaea</taxon>
        <taxon>Methanobacteriati</taxon>
        <taxon>Methanobacteriota</taxon>
        <taxon>Methanonatronarchaeia</taxon>
        <taxon>Methanonatronarchaeales</taxon>
        <taxon>Methanonatronarchaeaceae</taxon>
        <taxon>Candidatus Methanohalarchaeum</taxon>
    </lineage>
</organism>
<dbReference type="InterPro" id="IPR036869">
    <property type="entry name" value="J_dom_sf"/>
</dbReference>
<dbReference type="InterPro" id="IPR001623">
    <property type="entry name" value="DnaJ_domain"/>
</dbReference>
<reference evidence="2" key="1">
    <citation type="submission" date="2016-12" db="EMBL/GenBank/DDBJ databases">
        <title>Discovery of methanogenic haloarchaea.</title>
        <authorList>
            <person name="Sorokin D.Y."/>
            <person name="Makarova K.S."/>
            <person name="Abbas B."/>
            <person name="Ferrer M."/>
            <person name="Golyshin P.N."/>
        </authorList>
    </citation>
    <scope>NUCLEOTIDE SEQUENCE [LARGE SCALE GENOMIC DNA]</scope>
    <source>
        <strain evidence="2">HMET1</strain>
    </source>
</reference>
<dbReference type="CDD" id="cd06257">
    <property type="entry name" value="DnaJ"/>
    <property type="match status" value="1"/>
</dbReference>
<dbReference type="AlphaFoldDB" id="A0A1Q6DVV5"/>
<dbReference type="Gene3D" id="1.10.287.110">
    <property type="entry name" value="DnaJ domain"/>
    <property type="match status" value="1"/>
</dbReference>
<sequence>MGLPSVSSNDENAMTLEDRAKKILGIARDVEINEKKLKKIFRQKAKENHPDMNPENEKATEYFKLVLQAKNYLEGEKENKKLLKNDKLVEEYLNEPIPKLIKSYDELIEAYENWRKNQFYDVENKSIWPK</sequence>
<dbReference type="EMBL" id="MSDW01000001">
    <property type="protein sequence ID" value="OKY78495.1"/>
    <property type="molecule type" value="Genomic_DNA"/>
</dbReference>